<accession>W9CX41</accession>
<gene>
    <name evidence="1" type="ORF">SBOR_0444</name>
</gene>
<dbReference type="AlphaFoldDB" id="W9CX41"/>
<organism evidence="1 2">
    <name type="scientific">Sclerotinia borealis (strain F-4128)</name>
    <dbReference type="NCBI Taxonomy" id="1432307"/>
    <lineage>
        <taxon>Eukaryota</taxon>
        <taxon>Fungi</taxon>
        <taxon>Dikarya</taxon>
        <taxon>Ascomycota</taxon>
        <taxon>Pezizomycotina</taxon>
        <taxon>Leotiomycetes</taxon>
        <taxon>Helotiales</taxon>
        <taxon>Sclerotiniaceae</taxon>
        <taxon>Sclerotinia</taxon>
    </lineage>
</organism>
<evidence type="ECO:0000313" key="2">
    <source>
        <dbReference type="Proteomes" id="UP000019487"/>
    </source>
</evidence>
<dbReference type="Proteomes" id="UP000019487">
    <property type="component" value="Unassembled WGS sequence"/>
</dbReference>
<reference evidence="1 2" key="1">
    <citation type="journal article" date="2014" name="Genome Announc.">
        <title>Draft genome sequence of Sclerotinia borealis, a psychrophilic plant pathogenic fungus.</title>
        <authorList>
            <person name="Mardanov A.V."/>
            <person name="Beletsky A.V."/>
            <person name="Kadnikov V.V."/>
            <person name="Ignatov A.N."/>
            <person name="Ravin N.V."/>
        </authorList>
    </citation>
    <scope>NUCLEOTIDE SEQUENCE [LARGE SCALE GENOMIC DNA]</scope>
    <source>
        <strain evidence="2">F-4157</strain>
    </source>
</reference>
<dbReference type="EMBL" id="AYSA01000021">
    <property type="protein sequence ID" value="ESZ99160.1"/>
    <property type="molecule type" value="Genomic_DNA"/>
</dbReference>
<dbReference type="OrthoDB" id="3565071at2759"/>
<proteinExistence type="predicted"/>
<protein>
    <submittedName>
        <fullName evidence="1">Uncharacterized protein</fullName>
    </submittedName>
</protein>
<keyword evidence="2" id="KW-1185">Reference proteome</keyword>
<dbReference type="HOGENOM" id="CLU_1246005_0_0_1"/>
<comment type="caution">
    <text evidence="1">The sequence shown here is derived from an EMBL/GenBank/DDBJ whole genome shotgun (WGS) entry which is preliminary data.</text>
</comment>
<name>W9CX41_SCLBF</name>
<evidence type="ECO:0000313" key="1">
    <source>
        <dbReference type="EMBL" id="ESZ99160.1"/>
    </source>
</evidence>
<sequence length="222" mass="25815">MSGPVGEWFYYERSTRWRAWETGILLMAMDFTTMHGEYPLSFEDVSDLVISICLKLIDQYSPERYSMRWTLYSEQHHGDTEEEIAKDAWSKEACREEWFGVQYRPKSVQQTKATLRVWMIPALRQLKDGPPPPDGDEDTRRSDLLALRLAEAVDLSHQLPGEGRYPLPIMYDYAEHMVTDSVERLIEVHSAAMTQRAKDLDAGIWRHPCQDCPQEDQQDQGT</sequence>